<keyword evidence="1" id="KW-0255">Endonuclease</keyword>
<dbReference type="KEGG" id="mnh:FG904_00040"/>
<accession>A0A5B7XWS5</accession>
<name>A0A5B7XWS5_9MOLU</name>
<dbReference type="InterPro" id="IPR019064">
    <property type="entry name" value="Restrct_endonuc_II_NlaIV"/>
</dbReference>
<protein>
    <submittedName>
        <fullName evidence="1">NgoBV family restriction endonuclease</fullName>
    </submittedName>
</protein>
<gene>
    <name evidence="1" type="ORF">FG904_00040</name>
</gene>
<evidence type="ECO:0000313" key="2">
    <source>
        <dbReference type="Proteomes" id="UP000305457"/>
    </source>
</evidence>
<dbReference type="REBASE" id="367275">
    <property type="entry name" value="Mna2F1AORF45P"/>
</dbReference>
<dbReference type="EMBL" id="CP040825">
    <property type="protein sequence ID" value="QCZ36994.1"/>
    <property type="molecule type" value="Genomic_DNA"/>
</dbReference>
<dbReference type="Proteomes" id="UP000305457">
    <property type="component" value="Chromosome"/>
</dbReference>
<dbReference type="AlphaFoldDB" id="A0A5B7XWS5"/>
<evidence type="ECO:0000313" key="1">
    <source>
        <dbReference type="EMBL" id="QCZ36994.1"/>
    </source>
</evidence>
<keyword evidence="1" id="KW-0378">Hydrolase</keyword>
<dbReference type="GO" id="GO:0009036">
    <property type="term" value="F:type II site-specific deoxyribonuclease activity"/>
    <property type="evidence" value="ECO:0007669"/>
    <property type="project" value="InterPro"/>
</dbReference>
<keyword evidence="1" id="KW-0540">Nuclease</keyword>
<proteinExistence type="predicted"/>
<dbReference type="Pfam" id="PF09564">
    <property type="entry name" value="RE_NgoBV"/>
    <property type="match status" value="1"/>
</dbReference>
<organism evidence="1 2">
    <name type="scientific">Mycoplasma nasistruthionis</name>
    <dbReference type="NCBI Taxonomy" id="353852"/>
    <lineage>
        <taxon>Bacteria</taxon>
        <taxon>Bacillati</taxon>
        <taxon>Mycoplasmatota</taxon>
        <taxon>Mollicutes</taxon>
        <taxon>Mycoplasmataceae</taxon>
        <taxon>Mycoplasma</taxon>
    </lineage>
</organism>
<reference evidence="1 2" key="1">
    <citation type="submission" date="2019-06" db="EMBL/GenBank/DDBJ databases">
        <title>Mycoplasma sp. 2F1A isolated from ostrich.</title>
        <authorList>
            <person name="Spergser J."/>
        </authorList>
    </citation>
    <scope>NUCLEOTIDE SEQUENCE [LARGE SCALE GENOMIC DNA]</scope>
    <source>
        <strain evidence="1 2">2F1A</strain>
    </source>
</reference>
<sequence>MKQNDIFYKEPLNTQAFPDFYLENSFETSLLEVKTFNSEFLPAFDIANFDSYCSSLKTKPYILYADYLIFGYKMDHSGKIQITNIWLKKIWKIAGKSTTYPLKLQVKRNIVYNIRPIAWYKDKQKNSFISEIEFINALYSTICKYKNSLIANEWKTEFLFNYHNHFNKSFFN</sequence>
<dbReference type="OrthoDB" id="2057768at2"/>